<sequence length="302" mass="33886">MNVPSFIAYLNQRFPVVNMALFAVLFLTVYSVATYTWPTFTTDTFSWRDSLGIIAVISFFFRLRVFDEHKDYALDAINHPERVLQSGRVTLSQLHYTSLTGAGIELVWSVLMGVPTLVCWLLAVGYSLLMRYEFFVGNYLKKRLLLYAITHMLIMPLVIAWIWSAYVPAYALSGGFYLLAALSLLGGFAFEIARKLHVPEAERPLIDSYSKAMGYVPAITTVMLVLLVSVLVQGYLLHELNAGLFPLCLIGLLYLATVGIYLSSVTNPREKTLKVAELLVSLAMLVSYLSIILVVNFRIGTR</sequence>
<feature type="transmembrane region" description="Helical" evidence="1">
    <location>
        <begin position="242"/>
        <end position="263"/>
    </location>
</feature>
<keyword evidence="1" id="KW-1133">Transmembrane helix</keyword>
<dbReference type="RefSeq" id="WP_166691625.1">
    <property type="nucleotide sequence ID" value="NZ_WAEL01000003.1"/>
</dbReference>
<feature type="transmembrane region" description="Helical" evidence="1">
    <location>
        <begin position="144"/>
        <end position="163"/>
    </location>
</feature>
<accession>A0ABX0QH97</accession>
<reference evidence="3" key="1">
    <citation type="submission" date="2019-09" db="EMBL/GenBank/DDBJ databases">
        <authorList>
            <person name="Jung D.-H."/>
        </authorList>
    </citation>
    <scope>NUCLEOTIDE SEQUENCE [LARGE SCALE GENOMIC DNA]</scope>
    <source>
        <strain evidence="3">JA-25</strain>
    </source>
</reference>
<feature type="transmembrane region" description="Helical" evidence="1">
    <location>
        <begin position="50"/>
        <end position="66"/>
    </location>
</feature>
<name>A0ABX0QH97_9BACT</name>
<evidence type="ECO:0000256" key="1">
    <source>
        <dbReference type="SAM" id="Phobius"/>
    </source>
</evidence>
<evidence type="ECO:0008006" key="4">
    <source>
        <dbReference type="Google" id="ProtNLM"/>
    </source>
</evidence>
<proteinExistence type="predicted"/>
<keyword evidence="3" id="KW-1185">Reference proteome</keyword>
<evidence type="ECO:0000313" key="2">
    <source>
        <dbReference type="EMBL" id="NID10228.1"/>
    </source>
</evidence>
<feature type="transmembrane region" description="Helical" evidence="1">
    <location>
        <begin position="275"/>
        <end position="299"/>
    </location>
</feature>
<comment type="caution">
    <text evidence="2">The sequence shown here is derived from an EMBL/GenBank/DDBJ whole genome shotgun (WGS) entry which is preliminary data.</text>
</comment>
<feature type="transmembrane region" description="Helical" evidence="1">
    <location>
        <begin position="20"/>
        <end position="38"/>
    </location>
</feature>
<feature type="transmembrane region" description="Helical" evidence="1">
    <location>
        <begin position="214"/>
        <end position="236"/>
    </location>
</feature>
<dbReference type="Proteomes" id="UP000606008">
    <property type="component" value="Unassembled WGS sequence"/>
</dbReference>
<reference evidence="3" key="2">
    <citation type="submission" date="2023-07" db="EMBL/GenBank/DDBJ databases">
        <authorList>
            <person name="Jung D.-H."/>
        </authorList>
    </citation>
    <scope>NUCLEOTIDE SEQUENCE [LARGE SCALE GENOMIC DNA]</scope>
    <source>
        <strain evidence="3">JA-25</strain>
    </source>
</reference>
<gene>
    <name evidence="2" type="ORF">F7231_08585</name>
</gene>
<protein>
    <recommendedName>
        <fullName evidence="4">Prenyltransferase</fullName>
    </recommendedName>
</protein>
<dbReference type="EMBL" id="WAEL01000003">
    <property type="protein sequence ID" value="NID10228.1"/>
    <property type="molecule type" value="Genomic_DNA"/>
</dbReference>
<feature type="transmembrane region" description="Helical" evidence="1">
    <location>
        <begin position="106"/>
        <end position="132"/>
    </location>
</feature>
<organism evidence="2 3">
    <name type="scientific">Fibrivirga algicola</name>
    <dbReference type="NCBI Taxonomy" id="2950420"/>
    <lineage>
        <taxon>Bacteria</taxon>
        <taxon>Pseudomonadati</taxon>
        <taxon>Bacteroidota</taxon>
        <taxon>Cytophagia</taxon>
        <taxon>Cytophagales</taxon>
        <taxon>Spirosomataceae</taxon>
        <taxon>Fibrivirga</taxon>
    </lineage>
</organism>
<evidence type="ECO:0000313" key="3">
    <source>
        <dbReference type="Proteomes" id="UP000606008"/>
    </source>
</evidence>
<feature type="transmembrane region" description="Helical" evidence="1">
    <location>
        <begin position="169"/>
        <end position="193"/>
    </location>
</feature>
<keyword evidence="1" id="KW-0812">Transmembrane</keyword>
<keyword evidence="1" id="KW-0472">Membrane</keyword>